<comment type="similarity">
    <text evidence="2 8">Belongs to the cytochrome P450 family.</text>
</comment>
<dbReference type="Proteomes" id="UP000267289">
    <property type="component" value="Unassembled WGS sequence"/>
</dbReference>
<dbReference type="InterPro" id="IPR036396">
    <property type="entry name" value="Cyt_P450_sf"/>
</dbReference>
<dbReference type="Pfam" id="PF00067">
    <property type="entry name" value="p450"/>
    <property type="match status" value="1"/>
</dbReference>
<dbReference type="GO" id="GO:0006707">
    <property type="term" value="P:cholesterol catabolic process"/>
    <property type="evidence" value="ECO:0007669"/>
    <property type="project" value="TreeGrafter"/>
</dbReference>
<evidence type="ECO:0000256" key="7">
    <source>
        <dbReference type="ARBA" id="ARBA00023033"/>
    </source>
</evidence>
<evidence type="ECO:0000256" key="6">
    <source>
        <dbReference type="ARBA" id="ARBA00023004"/>
    </source>
</evidence>
<dbReference type="PANTHER" id="PTHR46696">
    <property type="entry name" value="P450, PUTATIVE (EUROFUNG)-RELATED"/>
    <property type="match status" value="1"/>
</dbReference>
<keyword evidence="3 8" id="KW-0349">Heme</keyword>
<name>A0A498Q6W4_9MYCO</name>
<comment type="cofactor">
    <cofactor evidence="1">
        <name>heme</name>
        <dbReference type="ChEBI" id="CHEBI:30413"/>
    </cofactor>
</comment>
<evidence type="ECO:0000313" key="10">
    <source>
        <dbReference type="Proteomes" id="UP000267289"/>
    </source>
</evidence>
<dbReference type="SUPFAM" id="SSF48264">
    <property type="entry name" value="Cytochrome P450"/>
    <property type="match status" value="1"/>
</dbReference>
<keyword evidence="6 8" id="KW-0408">Iron</keyword>
<keyword evidence="4 8" id="KW-0479">Metal-binding</keyword>
<sequence>MDHRMSSAGLRTCSIDGSTFFGAECLQDPYPLYEHMHAAGTVHRIADSSFYAVCGWDAVHDAISRPEDFSSNLTATMTYTVDGTVKPFEMDALGGPTHVLATADDPAHALHRKLLVRHLAAKRIRAIEQFAAQTASRLWVDGLRDGHIEWMGAMANRLPMMVVASLIGVPGADAAQLVKWGYAATQLLEGLVSHEQLAAAGVAVMELSGYISDQFSRAAAGPQDNLLGELAAACTSGEIDTLTAQVMMVTLFAAGGESTASLLGSATWVLATRPDIQQQVRDNPDLLGAFIEETLRYEAPFRGHYRHVRHDTSLAGIDLPADSHLLLLWGAANRDPAQFETPGEFRLDRGRGKGHISFGKGAHFCVGAALARLEAQIVVRQLLERTSVIEAAEVGQWLPSILVRRLERLELTVR</sequence>
<keyword evidence="5 8" id="KW-0560">Oxidoreductase</keyword>
<dbReference type="PANTHER" id="PTHR46696:SF4">
    <property type="entry name" value="BIOTIN BIOSYNTHESIS CYTOCHROME P450"/>
    <property type="match status" value="1"/>
</dbReference>
<dbReference type="EMBL" id="UPHQ01000121">
    <property type="protein sequence ID" value="VBA39530.1"/>
    <property type="molecule type" value="Genomic_DNA"/>
</dbReference>
<dbReference type="PROSITE" id="PS00086">
    <property type="entry name" value="CYTOCHROME_P450"/>
    <property type="match status" value="1"/>
</dbReference>
<accession>A0A498Q6W4</accession>
<keyword evidence="10" id="KW-1185">Reference proteome</keyword>
<dbReference type="InterPro" id="IPR002397">
    <property type="entry name" value="Cyt_P450_B"/>
</dbReference>
<evidence type="ECO:0000313" key="9">
    <source>
        <dbReference type="EMBL" id="VBA39530.1"/>
    </source>
</evidence>
<evidence type="ECO:0000256" key="5">
    <source>
        <dbReference type="ARBA" id="ARBA00023002"/>
    </source>
</evidence>
<dbReference type="GO" id="GO:0005506">
    <property type="term" value="F:iron ion binding"/>
    <property type="evidence" value="ECO:0007669"/>
    <property type="project" value="InterPro"/>
</dbReference>
<evidence type="ECO:0000256" key="1">
    <source>
        <dbReference type="ARBA" id="ARBA00001971"/>
    </source>
</evidence>
<gene>
    <name evidence="9" type="ORF">LAUMK13_02625</name>
</gene>
<evidence type="ECO:0000256" key="2">
    <source>
        <dbReference type="ARBA" id="ARBA00010617"/>
    </source>
</evidence>
<dbReference type="Gene3D" id="1.10.630.10">
    <property type="entry name" value="Cytochrome P450"/>
    <property type="match status" value="1"/>
</dbReference>
<dbReference type="GO" id="GO:0020037">
    <property type="term" value="F:heme binding"/>
    <property type="evidence" value="ECO:0007669"/>
    <property type="project" value="InterPro"/>
</dbReference>
<dbReference type="PRINTS" id="PR00385">
    <property type="entry name" value="P450"/>
</dbReference>
<proteinExistence type="inferred from homology"/>
<evidence type="ECO:0000256" key="4">
    <source>
        <dbReference type="ARBA" id="ARBA00022723"/>
    </source>
</evidence>
<dbReference type="GO" id="GO:0036199">
    <property type="term" value="F:cholest-4-en-3-one 26-monooxygenase activity"/>
    <property type="evidence" value="ECO:0007669"/>
    <property type="project" value="TreeGrafter"/>
</dbReference>
<evidence type="ECO:0000256" key="3">
    <source>
        <dbReference type="ARBA" id="ARBA00022617"/>
    </source>
</evidence>
<dbReference type="InterPro" id="IPR001128">
    <property type="entry name" value="Cyt_P450"/>
</dbReference>
<protein>
    <submittedName>
        <fullName evidence="9">Cytochrome P450 144</fullName>
        <ecNumber evidence="9">1.14.-.-</ecNumber>
    </submittedName>
</protein>
<dbReference type="AlphaFoldDB" id="A0A498Q6W4"/>
<evidence type="ECO:0000256" key="8">
    <source>
        <dbReference type="RuleBase" id="RU000461"/>
    </source>
</evidence>
<keyword evidence="7 8" id="KW-0503">Monooxygenase</keyword>
<reference evidence="9 10" key="1">
    <citation type="submission" date="2018-09" db="EMBL/GenBank/DDBJ databases">
        <authorList>
            <person name="Tagini F."/>
        </authorList>
    </citation>
    <scope>NUCLEOTIDE SEQUENCE [LARGE SCALE GENOMIC DNA]</scope>
    <source>
        <strain evidence="9 10">MK13</strain>
    </source>
</reference>
<dbReference type="PRINTS" id="PR00359">
    <property type="entry name" value="BP450"/>
</dbReference>
<organism evidence="9 10">
    <name type="scientific">Mycobacterium innocens</name>
    <dbReference type="NCBI Taxonomy" id="2341083"/>
    <lineage>
        <taxon>Bacteria</taxon>
        <taxon>Bacillati</taxon>
        <taxon>Actinomycetota</taxon>
        <taxon>Actinomycetes</taxon>
        <taxon>Mycobacteriales</taxon>
        <taxon>Mycobacteriaceae</taxon>
        <taxon>Mycobacterium</taxon>
    </lineage>
</organism>
<dbReference type="InterPro" id="IPR017972">
    <property type="entry name" value="Cyt_P450_CS"/>
</dbReference>
<dbReference type="GO" id="GO:0008395">
    <property type="term" value="F:steroid hydroxylase activity"/>
    <property type="evidence" value="ECO:0007669"/>
    <property type="project" value="TreeGrafter"/>
</dbReference>
<dbReference type="EC" id="1.14.-.-" evidence="9"/>